<dbReference type="InParanoid" id="A0A1X7U9H6"/>
<name>A0A1X7U9H6_AMPQE</name>
<accession>A0A1X7U9H6</accession>
<dbReference type="AlphaFoldDB" id="A0A1X7U9H6"/>
<reference evidence="1" key="1">
    <citation type="submission" date="2017-05" db="UniProtKB">
        <authorList>
            <consortium name="EnsemblMetazoa"/>
        </authorList>
    </citation>
    <scope>IDENTIFICATION</scope>
</reference>
<organism evidence="1">
    <name type="scientific">Amphimedon queenslandica</name>
    <name type="common">Sponge</name>
    <dbReference type="NCBI Taxonomy" id="400682"/>
    <lineage>
        <taxon>Eukaryota</taxon>
        <taxon>Metazoa</taxon>
        <taxon>Porifera</taxon>
        <taxon>Demospongiae</taxon>
        <taxon>Heteroscleromorpha</taxon>
        <taxon>Haplosclerida</taxon>
        <taxon>Niphatidae</taxon>
        <taxon>Amphimedon</taxon>
    </lineage>
</organism>
<evidence type="ECO:0000313" key="1">
    <source>
        <dbReference type="EnsemblMetazoa" id="Aqu2.1.24410_001"/>
    </source>
</evidence>
<protein>
    <submittedName>
        <fullName evidence="1">Uncharacterized protein</fullName>
    </submittedName>
</protein>
<sequence length="80" mass="9140">TSCFFKKSFCLPAVRSLGILNLPCDRTLKGHMYQHSRSPGMSEEALLLRAQQYNSYKEERVKNGLPRPVAEGVLIWDEVK</sequence>
<proteinExistence type="predicted"/>
<dbReference type="EnsemblMetazoa" id="Aqu2.1.24410_001">
    <property type="protein sequence ID" value="Aqu2.1.24410_001"/>
    <property type="gene ID" value="Aqu2.1.24410"/>
</dbReference>